<sequence>MSALKRFTYDWLIRFMELMPENASHISSNNQNLKITAVSPLFTQCANKYAPYYIPANNLNGDVTYCPIRTFGCSGTGSEISDPGLFPELTFLCYLLIDLHVKPELGAPEFLGPGSGAKIRVLGPGSGGSGAVAPKFRKWLRIQSRRLRFSGSGSFFTPKMCKIENCFFNCKKKVVFTGKAVLTTSKDVAKLIHPRICLYLNEVYLGTRQSSTDLQFLDFKHIMSKTVEIVEIFGKFTTLVVFSELWPLVSHCKAIRLGMDNLHYDENMAKTLADNGPCHGLRQLGLYKIPAIENIVFPIVDHYLATTTEDECWIDLHFKPDDNLNLNIPHTVHQKIDTSYFYIQCYNFWPEGDPLYCHFIRRN</sequence>
<dbReference type="WBParaSite" id="Pan_g18093.t1">
    <property type="protein sequence ID" value="Pan_g18093.t1"/>
    <property type="gene ID" value="Pan_g18093"/>
</dbReference>
<proteinExistence type="predicted"/>
<name>A0A7E4V958_PANRE</name>
<reference evidence="2" key="2">
    <citation type="submission" date="2020-10" db="UniProtKB">
        <authorList>
            <consortium name="WormBaseParasite"/>
        </authorList>
    </citation>
    <scope>IDENTIFICATION</scope>
</reference>
<organism evidence="1 2">
    <name type="scientific">Panagrellus redivivus</name>
    <name type="common">Microworm</name>
    <dbReference type="NCBI Taxonomy" id="6233"/>
    <lineage>
        <taxon>Eukaryota</taxon>
        <taxon>Metazoa</taxon>
        <taxon>Ecdysozoa</taxon>
        <taxon>Nematoda</taxon>
        <taxon>Chromadorea</taxon>
        <taxon>Rhabditida</taxon>
        <taxon>Tylenchina</taxon>
        <taxon>Panagrolaimomorpha</taxon>
        <taxon>Panagrolaimoidea</taxon>
        <taxon>Panagrolaimidae</taxon>
        <taxon>Panagrellus</taxon>
    </lineage>
</organism>
<dbReference type="AlphaFoldDB" id="A0A7E4V958"/>
<protein>
    <submittedName>
        <fullName evidence="2">F-box associated domain-containing protein</fullName>
    </submittedName>
</protein>
<keyword evidence="1" id="KW-1185">Reference proteome</keyword>
<evidence type="ECO:0000313" key="2">
    <source>
        <dbReference type="WBParaSite" id="Pan_g18093.t1"/>
    </source>
</evidence>
<evidence type="ECO:0000313" key="1">
    <source>
        <dbReference type="Proteomes" id="UP000492821"/>
    </source>
</evidence>
<reference evidence="1" key="1">
    <citation type="journal article" date="2013" name="Genetics">
        <title>The draft genome and transcriptome of Panagrellus redivivus are shaped by the harsh demands of a free-living lifestyle.</title>
        <authorList>
            <person name="Srinivasan J."/>
            <person name="Dillman A.R."/>
            <person name="Macchietto M.G."/>
            <person name="Heikkinen L."/>
            <person name="Lakso M."/>
            <person name="Fracchia K.M."/>
            <person name="Antoshechkin I."/>
            <person name="Mortazavi A."/>
            <person name="Wong G."/>
            <person name="Sternberg P.W."/>
        </authorList>
    </citation>
    <scope>NUCLEOTIDE SEQUENCE [LARGE SCALE GENOMIC DNA]</scope>
    <source>
        <strain evidence="1">MT8872</strain>
    </source>
</reference>
<dbReference type="Proteomes" id="UP000492821">
    <property type="component" value="Unassembled WGS sequence"/>
</dbReference>
<accession>A0A7E4V958</accession>